<comment type="subcellular location">
    <subcellularLocation>
        <location evidence="1">Membrane</location>
        <topology evidence="1">Single-pass membrane protein</topology>
    </subcellularLocation>
</comment>
<feature type="chain" id="PRO_5040454042" description="LicD/FKTN/FKRP nucleotidyltransferase domain-containing protein" evidence="6">
    <location>
        <begin position="22"/>
        <end position="442"/>
    </location>
</feature>
<feature type="compositionally biased region" description="Low complexity" evidence="5">
    <location>
        <begin position="189"/>
        <end position="204"/>
    </location>
</feature>
<keyword evidence="2" id="KW-0812">Transmembrane</keyword>
<sequence length="442" mass="47578">MYLPLELLSLILLLLPTSSYSAPLSPRAASFPSLKGLTTLSQDHTRPSHYASKYFTESTFHPHYDGRFASALLPAPVRRFQLQLLVRSYAIAMRRAGVRTWVMHGSLLGWWWGGGVLGWDSDVDFCVEEGGMAELGSWWNMTVHGFEAGELGVFGGEEEGGMGGRGRGMGGSSSSGGGGGAGGAGTGRAAGREPTSTSTSADTTPWGDSPISRPSSLPDKVWTHTLSAGKKYLLEINPHYTSPSTLDRLNKIDARWIDIDTGLFIDITTVHPVPVAPQRASLFSLFRSPFKSASPSPSSTSTTAQDPPLEMYTKDTHLYTTSSLFPLRSTLFEGTRVSVPYAYEQLLVEEYGGRALTESWFQGWRFQKGTGEWVEEAPGSGKPGLPLGGWDEEEEGDGDGDGDAAAAARREKANSGGRTYVPVPGRKGDVHVVPGTAAWRKV</sequence>
<dbReference type="Proteomes" id="UP000801428">
    <property type="component" value="Unassembled WGS sequence"/>
</dbReference>
<feature type="compositionally biased region" description="Acidic residues" evidence="5">
    <location>
        <begin position="390"/>
        <end position="402"/>
    </location>
</feature>
<organism evidence="8 9">
    <name type="scientific">Curvularia kusanoi</name>
    <name type="common">Cochliobolus kusanoi</name>
    <dbReference type="NCBI Taxonomy" id="90978"/>
    <lineage>
        <taxon>Eukaryota</taxon>
        <taxon>Fungi</taxon>
        <taxon>Dikarya</taxon>
        <taxon>Ascomycota</taxon>
        <taxon>Pezizomycotina</taxon>
        <taxon>Dothideomycetes</taxon>
        <taxon>Pleosporomycetidae</taxon>
        <taxon>Pleosporales</taxon>
        <taxon>Pleosporineae</taxon>
        <taxon>Pleosporaceae</taxon>
        <taxon>Curvularia</taxon>
    </lineage>
</organism>
<comment type="caution">
    <text evidence="8">The sequence shown here is derived from an EMBL/GenBank/DDBJ whole genome shotgun (WGS) entry which is preliminary data.</text>
</comment>
<dbReference type="GO" id="GO:0016020">
    <property type="term" value="C:membrane"/>
    <property type="evidence" value="ECO:0007669"/>
    <property type="project" value="UniProtKB-SubCell"/>
</dbReference>
<evidence type="ECO:0000313" key="8">
    <source>
        <dbReference type="EMBL" id="KAF3003147.1"/>
    </source>
</evidence>
<protein>
    <recommendedName>
        <fullName evidence="7">LicD/FKTN/FKRP nucleotidyltransferase domain-containing protein</fullName>
    </recommendedName>
</protein>
<evidence type="ECO:0000256" key="6">
    <source>
        <dbReference type="SAM" id="SignalP"/>
    </source>
</evidence>
<dbReference type="OrthoDB" id="444255at2759"/>
<name>A0A9P4WB62_CURKU</name>
<feature type="domain" description="LicD/FKTN/FKRP nucleotidyltransferase" evidence="7">
    <location>
        <begin position="95"/>
        <end position="141"/>
    </location>
</feature>
<evidence type="ECO:0000256" key="2">
    <source>
        <dbReference type="ARBA" id="ARBA00022692"/>
    </source>
</evidence>
<dbReference type="InterPro" id="IPR007074">
    <property type="entry name" value="LicD/FKTN/FKRP_NTP_transf"/>
</dbReference>
<keyword evidence="9" id="KW-1185">Reference proteome</keyword>
<evidence type="ECO:0000256" key="4">
    <source>
        <dbReference type="ARBA" id="ARBA00023136"/>
    </source>
</evidence>
<gene>
    <name evidence="8" type="ORF">E8E13_008796</name>
</gene>
<proteinExistence type="predicted"/>
<feature type="region of interest" description="Disordered" evidence="5">
    <location>
        <begin position="373"/>
        <end position="428"/>
    </location>
</feature>
<feature type="region of interest" description="Disordered" evidence="5">
    <location>
        <begin position="289"/>
        <end position="309"/>
    </location>
</feature>
<dbReference type="InterPro" id="IPR009644">
    <property type="entry name" value="FKTN/MNN4/W02B3.4-1"/>
</dbReference>
<dbReference type="AlphaFoldDB" id="A0A9P4WB62"/>
<evidence type="ECO:0000256" key="5">
    <source>
        <dbReference type="SAM" id="MobiDB-lite"/>
    </source>
</evidence>
<feature type="signal peptide" evidence="6">
    <location>
        <begin position="1"/>
        <end position="21"/>
    </location>
</feature>
<reference evidence="8" key="1">
    <citation type="submission" date="2019-04" db="EMBL/GenBank/DDBJ databases">
        <title>Sequencing of skin fungus with MAO and IRED activity.</title>
        <authorList>
            <person name="Marsaioli A.J."/>
            <person name="Bonatto J.M.C."/>
            <person name="Reis Junior O."/>
        </authorList>
    </citation>
    <scope>NUCLEOTIDE SEQUENCE</scope>
    <source>
        <strain evidence="8">30M1</strain>
    </source>
</reference>
<keyword evidence="3" id="KW-1133">Transmembrane helix</keyword>
<feature type="compositionally biased region" description="Low complexity" evidence="5">
    <location>
        <begin position="378"/>
        <end position="389"/>
    </location>
</feature>
<accession>A0A9P4WB62</accession>
<dbReference type="GO" id="GO:0009100">
    <property type="term" value="P:glycoprotein metabolic process"/>
    <property type="evidence" value="ECO:0007669"/>
    <property type="project" value="UniProtKB-ARBA"/>
</dbReference>
<evidence type="ECO:0000259" key="7">
    <source>
        <dbReference type="Pfam" id="PF04991"/>
    </source>
</evidence>
<evidence type="ECO:0000256" key="1">
    <source>
        <dbReference type="ARBA" id="ARBA00004167"/>
    </source>
</evidence>
<feature type="compositionally biased region" description="Low complexity" evidence="5">
    <location>
        <begin position="292"/>
        <end position="304"/>
    </location>
</feature>
<feature type="region of interest" description="Disordered" evidence="5">
    <location>
        <begin position="154"/>
        <end position="219"/>
    </location>
</feature>
<dbReference type="EMBL" id="SWKU01000010">
    <property type="protein sequence ID" value="KAF3003147.1"/>
    <property type="molecule type" value="Genomic_DNA"/>
</dbReference>
<dbReference type="PANTHER" id="PTHR15407">
    <property type="entry name" value="FUKUTIN-RELATED"/>
    <property type="match status" value="1"/>
</dbReference>
<keyword evidence="6" id="KW-0732">Signal</keyword>
<dbReference type="Pfam" id="PF04991">
    <property type="entry name" value="LicD"/>
    <property type="match status" value="2"/>
</dbReference>
<feature type="domain" description="LicD/FKTN/FKRP nucleotidyltransferase" evidence="7">
    <location>
        <begin position="312"/>
        <end position="352"/>
    </location>
</feature>
<keyword evidence="4" id="KW-0472">Membrane</keyword>
<evidence type="ECO:0000256" key="3">
    <source>
        <dbReference type="ARBA" id="ARBA00022989"/>
    </source>
</evidence>
<feature type="compositionally biased region" description="Gly residues" evidence="5">
    <location>
        <begin position="161"/>
        <end position="188"/>
    </location>
</feature>
<evidence type="ECO:0000313" key="9">
    <source>
        <dbReference type="Proteomes" id="UP000801428"/>
    </source>
</evidence>
<dbReference type="PANTHER" id="PTHR15407:SF32">
    <property type="entry name" value="PROTEIN (MNN4), PUTATIVE (AFU_ORTHOLOGUE AFUA_1G03790)-RELATED"/>
    <property type="match status" value="1"/>
</dbReference>